<evidence type="ECO:0000256" key="8">
    <source>
        <dbReference type="SAM" id="Phobius"/>
    </source>
</evidence>
<proteinExistence type="predicted"/>
<dbReference type="PANTHER" id="PTHR23502:SF186">
    <property type="entry name" value="MAJOR FACILITATOR SUPERFAMILY (MFS) PROFILE DOMAIN-CONTAINING PROTEIN"/>
    <property type="match status" value="1"/>
</dbReference>
<comment type="caution">
    <text evidence="9">The sequence shown here is derived from an EMBL/GenBank/DDBJ whole genome shotgun (WGS) entry which is preliminary data.</text>
</comment>
<feature type="region of interest" description="Disordered" evidence="7">
    <location>
        <begin position="1"/>
        <end position="24"/>
    </location>
</feature>
<evidence type="ECO:0008006" key="11">
    <source>
        <dbReference type="Google" id="ProtNLM"/>
    </source>
</evidence>
<reference evidence="9" key="1">
    <citation type="journal article" date="2023" name="Mol. Phylogenet. Evol.">
        <title>Genome-scale phylogeny and comparative genomics of the fungal order Sordariales.</title>
        <authorList>
            <person name="Hensen N."/>
            <person name="Bonometti L."/>
            <person name="Westerberg I."/>
            <person name="Brannstrom I.O."/>
            <person name="Guillou S."/>
            <person name="Cros-Aarteil S."/>
            <person name="Calhoun S."/>
            <person name="Haridas S."/>
            <person name="Kuo A."/>
            <person name="Mondo S."/>
            <person name="Pangilinan J."/>
            <person name="Riley R."/>
            <person name="LaButti K."/>
            <person name="Andreopoulos B."/>
            <person name="Lipzen A."/>
            <person name="Chen C."/>
            <person name="Yan M."/>
            <person name="Daum C."/>
            <person name="Ng V."/>
            <person name="Clum A."/>
            <person name="Steindorff A."/>
            <person name="Ohm R.A."/>
            <person name="Martin F."/>
            <person name="Silar P."/>
            <person name="Natvig D.O."/>
            <person name="Lalanne C."/>
            <person name="Gautier V."/>
            <person name="Ament-Velasquez S.L."/>
            <person name="Kruys A."/>
            <person name="Hutchinson M.I."/>
            <person name="Powell A.J."/>
            <person name="Barry K."/>
            <person name="Miller A.N."/>
            <person name="Grigoriev I.V."/>
            <person name="Debuchy R."/>
            <person name="Gladieux P."/>
            <person name="Hiltunen Thoren M."/>
            <person name="Johannesson H."/>
        </authorList>
    </citation>
    <scope>NUCLEOTIDE SEQUENCE</scope>
    <source>
        <strain evidence="9">PSN309</strain>
    </source>
</reference>
<organism evidence="9 10">
    <name type="scientific">Podospora australis</name>
    <dbReference type="NCBI Taxonomy" id="1536484"/>
    <lineage>
        <taxon>Eukaryota</taxon>
        <taxon>Fungi</taxon>
        <taxon>Dikarya</taxon>
        <taxon>Ascomycota</taxon>
        <taxon>Pezizomycotina</taxon>
        <taxon>Sordariomycetes</taxon>
        <taxon>Sordariomycetidae</taxon>
        <taxon>Sordariales</taxon>
        <taxon>Podosporaceae</taxon>
        <taxon>Podospora</taxon>
    </lineage>
</organism>
<evidence type="ECO:0000256" key="5">
    <source>
        <dbReference type="ARBA" id="ARBA00022989"/>
    </source>
</evidence>
<evidence type="ECO:0000313" key="10">
    <source>
        <dbReference type="Proteomes" id="UP001302126"/>
    </source>
</evidence>
<feature type="transmembrane region" description="Helical" evidence="8">
    <location>
        <begin position="105"/>
        <end position="126"/>
    </location>
</feature>
<keyword evidence="3" id="KW-1003">Cell membrane</keyword>
<sequence>MCELKARRPPASSQNPDRESPSGGRQEIYSPVVLIVSLFLRVAYAFLYLLSTTLTSRSMRHTALRHLERRNGEVKPEAHLRSLVAVGLLIVLWLIDYGWSLGYRLYLIIPILSTSFCVVSILYFFLAVQTYLVEIYPMYAASGITASIVVRSIFVLTAPLTATHLFAKLGIGWGNTLLGVLAAVMVTPATLWLPKYGEGIRMTTRFMPKFSFRTVWWF</sequence>
<keyword evidence="6 8" id="KW-0472">Membrane</keyword>
<gene>
    <name evidence="9" type="ORF">QBC35DRAFT_515476</name>
</gene>
<dbReference type="GO" id="GO:0005886">
    <property type="term" value="C:plasma membrane"/>
    <property type="evidence" value="ECO:0007669"/>
    <property type="project" value="UniProtKB-SubCell"/>
</dbReference>
<comment type="subcellular location">
    <subcellularLocation>
        <location evidence="1">Cell membrane</location>
        <topology evidence="1">Multi-pass membrane protein</topology>
    </subcellularLocation>
</comment>
<name>A0AAN6WWC4_9PEZI</name>
<keyword evidence="2" id="KW-0813">Transport</keyword>
<dbReference type="AlphaFoldDB" id="A0AAN6WWC4"/>
<dbReference type="GO" id="GO:0022857">
    <property type="term" value="F:transmembrane transporter activity"/>
    <property type="evidence" value="ECO:0007669"/>
    <property type="project" value="TreeGrafter"/>
</dbReference>
<dbReference type="InterPro" id="IPR036259">
    <property type="entry name" value="MFS_trans_sf"/>
</dbReference>
<dbReference type="Proteomes" id="UP001302126">
    <property type="component" value="Unassembled WGS sequence"/>
</dbReference>
<evidence type="ECO:0000256" key="3">
    <source>
        <dbReference type="ARBA" id="ARBA00022475"/>
    </source>
</evidence>
<keyword evidence="5 8" id="KW-1133">Transmembrane helix</keyword>
<dbReference type="PANTHER" id="PTHR23502">
    <property type="entry name" value="MAJOR FACILITATOR SUPERFAMILY"/>
    <property type="match status" value="1"/>
</dbReference>
<evidence type="ECO:0000256" key="7">
    <source>
        <dbReference type="SAM" id="MobiDB-lite"/>
    </source>
</evidence>
<feature type="transmembrane region" description="Helical" evidence="8">
    <location>
        <begin position="78"/>
        <end position="99"/>
    </location>
</feature>
<feature type="transmembrane region" description="Helical" evidence="8">
    <location>
        <begin position="28"/>
        <end position="50"/>
    </location>
</feature>
<dbReference type="Gene3D" id="1.20.1250.20">
    <property type="entry name" value="MFS general substrate transporter like domains"/>
    <property type="match status" value="1"/>
</dbReference>
<feature type="transmembrane region" description="Helical" evidence="8">
    <location>
        <begin position="138"/>
        <end position="160"/>
    </location>
</feature>
<evidence type="ECO:0000256" key="1">
    <source>
        <dbReference type="ARBA" id="ARBA00004651"/>
    </source>
</evidence>
<evidence type="ECO:0000313" key="9">
    <source>
        <dbReference type="EMBL" id="KAK4187392.1"/>
    </source>
</evidence>
<keyword evidence="4 8" id="KW-0812">Transmembrane</keyword>
<reference evidence="9" key="2">
    <citation type="submission" date="2023-05" db="EMBL/GenBank/DDBJ databases">
        <authorList>
            <consortium name="Lawrence Berkeley National Laboratory"/>
            <person name="Steindorff A."/>
            <person name="Hensen N."/>
            <person name="Bonometti L."/>
            <person name="Westerberg I."/>
            <person name="Brannstrom I.O."/>
            <person name="Guillou S."/>
            <person name="Cros-Aarteil S."/>
            <person name="Calhoun S."/>
            <person name="Haridas S."/>
            <person name="Kuo A."/>
            <person name="Mondo S."/>
            <person name="Pangilinan J."/>
            <person name="Riley R."/>
            <person name="Labutti K."/>
            <person name="Andreopoulos B."/>
            <person name="Lipzen A."/>
            <person name="Chen C."/>
            <person name="Yanf M."/>
            <person name="Daum C."/>
            <person name="Ng V."/>
            <person name="Clum A."/>
            <person name="Ohm R."/>
            <person name="Martin F."/>
            <person name="Silar P."/>
            <person name="Natvig D."/>
            <person name="Lalanne C."/>
            <person name="Gautier V."/>
            <person name="Ament-Velasquez S.L."/>
            <person name="Kruys A."/>
            <person name="Hutchinson M.I."/>
            <person name="Powell A.J."/>
            <person name="Barry K."/>
            <person name="Miller A.N."/>
            <person name="Grigoriev I.V."/>
            <person name="Debuchy R."/>
            <person name="Gladieux P."/>
            <person name="Thoren M.H."/>
            <person name="Johannesson H."/>
        </authorList>
    </citation>
    <scope>NUCLEOTIDE SEQUENCE</scope>
    <source>
        <strain evidence="9">PSN309</strain>
    </source>
</reference>
<dbReference type="EMBL" id="MU864403">
    <property type="protein sequence ID" value="KAK4187392.1"/>
    <property type="molecule type" value="Genomic_DNA"/>
</dbReference>
<evidence type="ECO:0000256" key="4">
    <source>
        <dbReference type="ARBA" id="ARBA00022692"/>
    </source>
</evidence>
<evidence type="ECO:0000256" key="2">
    <source>
        <dbReference type="ARBA" id="ARBA00022448"/>
    </source>
</evidence>
<keyword evidence="10" id="KW-1185">Reference proteome</keyword>
<evidence type="ECO:0000256" key="6">
    <source>
        <dbReference type="ARBA" id="ARBA00023136"/>
    </source>
</evidence>
<protein>
    <recommendedName>
        <fullName evidence="11">Transporter</fullName>
    </recommendedName>
</protein>
<accession>A0AAN6WWC4</accession>
<feature type="transmembrane region" description="Helical" evidence="8">
    <location>
        <begin position="172"/>
        <end position="193"/>
    </location>
</feature>